<dbReference type="SUPFAM" id="SSF53254">
    <property type="entry name" value="Phosphoglycerate mutase-like"/>
    <property type="match status" value="1"/>
</dbReference>
<dbReference type="SMART" id="SM00855">
    <property type="entry name" value="PGAM"/>
    <property type="match status" value="1"/>
</dbReference>
<dbReference type="EMBL" id="CAFBPM010000003">
    <property type="protein sequence ID" value="CAB5013484.1"/>
    <property type="molecule type" value="Genomic_DNA"/>
</dbReference>
<dbReference type="EMBL" id="CAFBLT010000001">
    <property type="protein sequence ID" value="CAB4867859.1"/>
    <property type="molecule type" value="Genomic_DNA"/>
</dbReference>
<organism evidence="2">
    <name type="scientific">freshwater metagenome</name>
    <dbReference type="NCBI Taxonomy" id="449393"/>
    <lineage>
        <taxon>unclassified sequences</taxon>
        <taxon>metagenomes</taxon>
        <taxon>ecological metagenomes</taxon>
    </lineage>
</organism>
<evidence type="ECO:0000313" key="1">
    <source>
        <dbReference type="EMBL" id="CAB4825400.1"/>
    </source>
</evidence>
<dbReference type="InterPro" id="IPR050275">
    <property type="entry name" value="PGM_Phosphatase"/>
</dbReference>
<dbReference type="Gene3D" id="3.40.50.1240">
    <property type="entry name" value="Phosphoglycerate mutase-like"/>
    <property type="match status" value="1"/>
</dbReference>
<protein>
    <submittedName>
        <fullName evidence="2">Unannotated protein</fullName>
    </submittedName>
</protein>
<dbReference type="CDD" id="cd07067">
    <property type="entry name" value="HP_PGM_like"/>
    <property type="match status" value="1"/>
</dbReference>
<name>A0A6J7DHL4_9ZZZZ</name>
<evidence type="ECO:0000313" key="3">
    <source>
        <dbReference type="EMBL" id="CAB5013484.1"/>
    </source>
</evidence>
<dbReference type="GO" id="GO:0016791">
    <property type="term" value="F:phosphatase activity"/>
    <property type="evidence" value="ECO:0007669"/>
    <property type="project" value="TreeGrafter"/>
</dbReference>
<dbReference type="AlphaFoldDB" id="A0A6J7DHL4"/>
<dbReference type="InterPro" id="IPR013078">
    <property type="entry name" value="His_Pase_superF_clade-1"/>
</dbReference>
<sequence length="222" mass="24139">MAVYDGRVPPRPKHPTFSTVLLVRHGTTPSTGKILPGRAPNLHLSEVGVAQAKTAAERISELKTAPTQIYASPLERTRETAQPIARALGIRTRVNKGLLECDFGTWTGERLDRLMKKKEWAQVQRSPSTFRFPSGESFSEMATRTYDTVVDLASRHRGETIVLVSHADPIKAVISTAIGSPLDLFQRITISPCSVSALLFSDAGPHVLAVNTTGSLKELALS</sequence>
<accession>A0A6J7DHL4</accession>
<reference evidence="2" key="1">
    <citation type="submission" date="2020-05" db="EMBL/GenBank/DDBJ databases">
        <authorList>
            <person name="Chiriac C."/>
            <person name="Salcher M."/>
            <person name="Ghai R."/>
            <person name="Kavagutti S V."/>
        </authorList>
    </citation>
    <scope>NUCLEOTIDE SEQUENCE</scope>
</reference>
<gene>
    <name evidence="1" type="ORF">UFOPK3164_00712</name>
    <name evidence="2" type="ORF">UFOPK3427_00604</name>
    <name evidence="3" type="ORF">UFOPK4112_00453</name>
</gene>
<proteinExistence type="predicted"/>
<dbReference type="InterPro" id="IPR029033">
    <property type="entry name" value="His_PPase_superfam"/>
</dbReference>
<dbReference type="PANTHER" id="PTHR48100:SF62">
    <property type="entry name" value="GLUCOSYL-3-PHOSPHOGLYCERATE PHOSPHATASE"/>
    <property type="match status" value="1"/>
</dbReference>
<dbReference type="EMBL" id="CAFABE010000025">
    <property type="protein sequence ID" value="CAB4825400.1"/>
    <property type="molecule type" value="Genomic_DNA"/>
</dbReference>
<dbReference type="GO" id="GO:0005737">
    <property type="term" value="C:cytoplasm"/>
    <property type="evidence" value="ECO:0007669"/>
    <property type="project" value="TreeGrafter"/>
</dbReference>
<dbReference type="PANTHER" id="PTHR48100">
    <property type="entry name" value="BROAD-SPECIFICITY PHOSPHATASE YOR283W-RELATED"/>
    <property type="match status" value="1"/>
</dbReference>
<dbReference type="Pfam" id="PF00300">
    <property type="entry name" value="His_Phos_1"/>
    <property type="match status" value="1"/>
</dbReference>
<evidence type="ECO:0000313" key="2">
    <source>
        <dbReference type="EMBL" id="CAB4867859.1"/>
    </source>
</evidence>